<dbReference type="Pfam" id="PF00582">
    <property type="entry name" value="Usp"/>
    <property type="match status" value="1"/>
</dbReference>
<protein>
    <recommendedName>
        <fullName evidence="1">UspA domain-containing protein</fullName>
    </recommendedName>
</protein>
<dbReference type="InterPro" id="IPR006016">
    <property type="entry name" value="UspA"/>
</dbReference>
<evidence type="ECO:0000313" key="2">
    <source>
        <dbReference type="EMBL" id="MBB4683983.1"/>
    </source>
</evidence>
<reference evidence="2 3" key="1">
    <citation type="submission" date="2020-08" db="EMBL/GenBank/DDBJ databases">
        <title>Sequencing the genomes of 1000 actinobacteria strains.</title>
        <authorList>
            <person name="Klenk H.-P."/>
        </authorList>
    </citation>
    <scope>NUCLEOTIDE SEQUENCE [LARGE SCALE GENOMIC DNA]</scope>
    <source>
        <strain evidence="2 3">DSM 45859</strain>
    </source>
</reference>
<evidence type="ECO:0000313" key="3">
    <source>
        <dbReference type="Proteomes" id="UP000581769"/>
    </source>
</evidence>
<keyword evidence="3" id="KW-1185">Reference proteome</keyword>
<dbReference type="AlphaFoldDB" id="A0A840IQ59"/>
<organism evidence="2 3">
    <name type="scientific">Amycolatopsis jiangsuensis</name>
    <dbReference type="NCBI Taxonomy" id="1181879"/>
    <lineage>
        <taxon>Bacteria</taxon>
        <taxon>Bacillati</taxon>
        <taxon>Actinomycetota</taxon>
        <taxon>Actinomycetes</taxon>
        <taxon>Pseudonocardiales</taxon>
        <taxon>Pseudonocardiaceae</taxon>
        <taxon>Amycolatopsis</taxon>
    </lineage>
</organism>
<dbReference type="InterPro" id="IPR014729">
    <property type="entry name" value="Rossmann-like_a/b/a_fold"/>
</dbReference>
<sequence length="229" mass="23174">MDSAAAVCGPVVVAFDGSPRAEHALDWAALAAAGRGTSLVIASTTWWPAVFEPAALAVRLVPDACVDEAVAAVTEAWPALEVSGVEAGGAGEVLGCAAELDAALLVVAADAGIPVRGLVRGAAVPIAFAGGPVGGGPVVVGIDAWRIRPAKLAFAFDLANAAGQEVHILHTGTRRWRGTAARAFAGFAVAELGDWLVSYPDVAVRYEFTTAGRTSVLARRARAASLLVG</sequence>
<dbReference type="SUPFAM" id="SSF52402">
    <property type="entry name" value="Adenine nucleotide alpha hydrolases-like"/>
    <property type="match status" value="1"/>
</dbReference>
<dbReference type="RefSeq" id="WP_184778769.1">
    <property type="nucleotide sequence ID" value="NZ_JACHMG010000001.1"/>
</dbReference>
<accession>A0A840IQ59</accession>
<proteinExistence type="predicted"/>
<gene>
    <name evidence="2" type="ORF">BJY18_001468</name>
</gene>
<dbReference type="Proteomes" id="UP000581769">
    <property type="component" value="Unassembled WGS sequence"/>
</dbReference>
<feature type="domain" description="UspA" evidence="1">
    <location>
        <begin position="10"/>
        <end position="109"/>
    </location>
</feature>
<evidence type="ECO:0000259" key="1">
    <source>
        <dbReference type="Pfam" id="PF00582"/>
    </source>
</evidence>
<dbReference type="EMBL" id="JACHMG010000001">
    <property type="protein sequence ID" value="MBB4683983.1"/>
    <property type="molecule type" value="Genomic_DNA"/>
</dbReference>
<name>A0A840IQ59_9PSEU</name>
<dbReference type="Gene3D" id="3.40.50.620">
    <property type="entry name" value="HUPs"/>
    <property type="match status" value="2"/>
</dbReference>
<comment type="caution">
    <text evidence="2">The sequence shown here is derived from an EMBL/GenBank/DDBJ whole genome shotgun (WGS) entry which is preliminary data.</text>
</comment>